<name>A0A2T4AJF9_TRIHA</name>
<dbReference type="Pfam" id="PF00725">
    <property type="entry name" value="3HCDH"/>
    <property type="match status" value="1"/>
</dbReference>
<dbReference type="GO" id="GO:0050104">
    <property type="term" value="F:L-gulonate 3-dehydrogenase activity"/>
    <property type="evidence" value="ECO:0007669"/>
    <property type="project" value="TreeGrafter"/>
</dbReference>
<dbReference type="Gene3D" id="1.10.1040.10">
    <property type="entry name" value="N-(1-d-carboxylethyl)-l-norvaline Dehydrogenase, domain 2"/>
    <property type="match status" value="1"/>
</dbReference>
<dbReference type="Proteomes" id="UP000241690">
    <property type="component" value="Unassembled WGS sequence"/>
</dbReference>
<proteinExistence type="inferred from homology"/>
<dbReference type="STRING" id="983964.A0A2T4AJF9"/>
<dbReference type="InterPro" id="IPR006108">
    <property type="entry name" value="3HC_DH_C"/>
</dbReference>
<dbReference type="InterPro" id="IPR036291">
    <property type="entry name" value="NAD(P)-bd_dom_sf"/>
</dbReference>
<reference evidence="5 6" key="1">
    <citation type="submission" date="2016-07" db="EMBL/GenBank/DDBJ databases">
        <title>Multiple horizontal gene transfer events from other fungi enriched the ability of initially mycotrophic Trichoderma (Ascomycota) to feed on dead plant biomass.</title>
        <authorList>
            <consortium name="DOE Joint Genome Institute"/>
            <person name="Aerts A."/>
            <person name="Atanasova L."/>
            <person name="Chenthamara K."/>
            <person name="Zhang J."/>
            <person name="Grujic M."/>
            <person name="Henrissat B."/>
            <person name="Kuo A."/>
            <person name="Salamov A."/>
            <person name="Lipzen A."/>
            <person name="Labutti K."/>
            <person name="Barry K."/>
            <person name="Miao Y."/>
            <person name="Rahimi M.J."/>
            <person name="Shen Q."/>
            <person name="Grigoriev I.V."/>
            <person name="Kubicek C.P."/>
            <person name="Druzhinina I.S."/>
        </authorList>
    </citation>
    <scope>NUCLEOTIDE SEQUENCE [LARGE SCALE GENOMIC DNA]</scope>
    <source>
        <strain evidence="5 6">CBS 226.95</strain>
    </source>
</reference>
<evidence type="ECO:0000313" key="6">
    <source>
        <dbReference type="Proteomes" id="UP000241690"/>
    </source>
</evidence>
<feature type="domain" description="3-hydroxyacyl-CoA dehydrogenase C-terminal" evidence="3">
    <location>
        <begin position="186"/>
        <end position="232"/>
    </location>
</feature>
<keyword evidence="6" id="KW-1185">Reference proteome</keyword>
<dbReference type="GeneID" id="36620419"/>
<evidence type="ECO:0000313" key="5">
    <source>
        <dbReference type="EMBL" id="PTB57224.1"/>
    </source>
</evidence>
<dbReference type="SUPFAM" id="SSF48179">
    <property type="entry name" value="6-phosphogluconate dehydrogenase C-terminal domain-like"/>
    <property type="match status" value="1"/>
</dbReference>
<keyword evidence="2" id="KW-0560">Oxidoreductase</keyword>
<dbReference type="AlphaFoldDB" id="A0A2T4AJF9"/>
<dbReference type="InterPro" id="IPR013328">
    <property type="entry name" value="6PGD_dom2"/>
</dbReference>
<evidence type="ECO:0000259" key="4">
    <source>
        <dbReference type="Pfam" id="PF02737"/>
    </source>
</evidence>
<organism evidence="5 6">
    <name type="scientific">Trichoderma harzianum CBS 226.95</name>
    <dbReference type="NCBI Taxonomy" id="983964"/>
    <lineage>
        <taxon>Eukaryota</taxon>
        <taxon>Fungi</taxon>
        <taxon>Dikarya</taxon>
        <taxon>Ascomycota</taxon>
        <taxon>Pezizomycotina</taxon>
        <taxon>Sordariomycetes</taxon>
        <taxon>Hypocreomycetidae</taxon>
        <taxon>Hypocreales</taxon>
        <taxon>Hypocreaceae</taxon>
        <taxon>Trichoderma</taxon>
    </lineage>
</organism>
<evidence type="ECO:0008006" key="7">
    <source>
        <dbReference type="Google" id="ProtNLM"/>
    </source>
</evidence>
<evidence type="ECO:0000256" key="2">
    <source>
        <dbReference type="ARBA" id="ARBA00023002"/>
    </source>
</evidence>
<dbReference type="Gene3D" id="3.40.50.720">
    <property type="entry name" value="NAD(P)-binding Rossmann-like Domain"/>
    <property type="match status" value="1"/>
</dbReference>
<evidence type="ECO:0000256" key="1">
    <source>
        <dbReference type="ARBA" id="ARBA00009463"/>
    </source>
</evidence>
<comment type="similarity">
    <text evidence="1">Belongs to the 3-hydroxyacyl-CoA dehydrogenase family.</text>
</comment>
<evidence type="ECO:0000259" key="3">
    <source>
        <dbReference type="Pfam" id="PF00725"/>
    </source>
</evidence>
<gene>
    <name evidence="5" type="ORF">M431DRAFT_112956</name>
</gene>
<dbReference type="EMBL" id="KZ679678">
    <property type="protein sequence ID" value="PTB57224.1"/>
    <property type="molecule type" value="Genomic_DNA"/>
</dbReference>
<dbReference type="SUPFAM" id="SSF51735">
    <property type="entry name" value="NAD(P)-binding Rossmann-fold domains"/>
    <property type="match status" value="1"/>
</dbReference>
<dbReference type="GO" id="GO:0070403">
    <property type="term" value="F:NAD+ binding"/>
    <property type="evidence" value="ECO:0007669"/>
    <property type="project" value="InterPro"/>
</dbReference>
<dbReference type="PANTHER" id="PTHR48075:SF1">
    <property type="entry name" value="LAMBDA-CRYSTALLIN HOMOLOG"/>
    <property type="match status" value="1"/>
</dbReference>
<accession>A0A2T4AJF9</accession>
<dbReference type="InterPro" id="IPR008927">
    <property type="entry name" value="6-PGluconate_DH-like_C_sf"/>
</dbReference>
<dbReference type="GO" id="GO:0006631">
    <property type="term" value="P:fatty acid metabolic process"/>
    <property type="evidence" value="ECO:0007669"/>
    <property type="project" value="InterPro"/>
</dbReference>
<sequence>MQSIKTVGVVGTGVIGASWTALFLSRGLRVLVSDPAPGAKDRLFVYLQDSWPMLKQLGLHSDASISNCTFVGESLGDHCSEVDFIQENVPERPDLKRNLFALLDAKAKKNVVIASSSSGIPSSQFISECQNPERVLIGHPFNPPHLMPLVEVVPHDKTNSYTVDTAMSFYKAMGKSPVLVNQECPGFVANRLQAALAREAYSLVHRGIVSAEACDICVTTGIGLRWAFTGPFMTNVLGGGGGKDGFHRLITHLGPGVQRWIEDMDAHAFGFGENEIEELDKSVQHMLESTDIASVESQRDRGLVELIKSKKAAPASS</sequence>
<dbReference type="RefSeq" id="XP_024776901.1">
    <property type="nucleotide sequence ID" value="XM_024911860.1"/>
</dbReference>
<protein>
    <recommendedName>
        <fullName evidence="7">3-hydroxyacyl-CoA dehydrogenase NAD binding domain-containing protein</fullName>
    </recommendedName>
</protein>
<dbReference type="Pfam" id="PF02737">
    <property type="entry name" value="3HCDH_N"/>
    <property type="match status" value="1"/>
</dbReference>
<dbReference type="PANTHER" id="PTHR48075">
    <property type="entry name" value="3-HYDROXYACYL-COA DEHYDROGENASE FAMILY PROTEIN"/>
    <property type="match status" value="1"/>
</dbReference>
<dbReference type="InterPro" id="IPR006176">
    <property type="entry name" value="3-OHacyl-CoA_DH_NAD-bd"/>
</dbReference>
<feature type="domain" description="3-hydroxyacyl-CoA dehydrogenase NAD binding" evidence="4">
    <location>
        <begin position="6"/>
        <end position="182"/>
    </location>
</feature>